<dbReference type="Proteomes" id="UP000450599">
    <property type="component" value="Unassembled WGS sequence"/>
</dbReference>
<dbReference type="Proteomes" id="UP000471216">
    <property type="component" value="Unassembled WGS sequence"/>
</dbReference>
<dbReference type="EMBL" id="WKMX01000009">
    <property type="protein sequence ID" value="MRZ06686.1"/>
    <property type="molecule type" value="Genomic_DNA"/>
</dbReference>
<dbReference type="GO" id="GO:0008107">
    <property type="term" value="F:galactoside 2-alpha-L-fucosyltransferase activity"/>
    <property type="evidence" value="ECO:0007669"/>
    <property type="project" value="InterPro"/>
</dbReference>
<evidence type="ECO:0000256" key="1">
    <source>
        <dbReference type="ARBA" id="ARBA00022676"/>
    </source>
</evidence>
<name>A0A6I2NBQ8_PARDI</name>
<dbReference type="PANTHER" id="PTHR11927:SF9">
    <property type="entry name" value="L-FUCOSYLTRANSFERASE"/>
    <property type="match status" value="1"/>
</dbReference>
<evidence type="ECO:0000313" key="3">
    <source>
        <dbReference type="EMBL" id="MRY84849.1"/>
    </source>
</evidence>
<reference evidence="5 6" key="1">
    <citation type="journal article" date="2019" name="Nat. Med.">
        <title>A library of human gut bacterial isolates paired with longitudinal multiomics data enables mechanistic microbiome research.</title>
        <authorList>
            <person name="Poyet M."/>
            <person name="Groussin M."/>
            <person name="Gibbons S.M."/>
            <person name="Avila-Pacheco J."/>
            <person name="Jiang X."/>
            <person name="Kearney S.M."/>
            <person name="Perrotta A.R."/>
            <person name="Berdy B."/>
            <person name="Zhao S."/>
            <person name="Lieberman T.D."/>
            <person name="Swanson P.K."/>
            <person name="Smith M."/>
            <person name="Roesemann S."/>
            <person name="Alexander J.E."/>
            <person name="Rich S.A."/>
            <person name="Livny J."/>
            <person name="Vlamakis H."/>
            <person name="Clish C."/>
            <person name="Bullock K."/>
            <person name="Deik A."/>
            <person name="Scott J."/>
            <person name="Pierce K.A."/>
            <person name="Xavier R.J."/>
            <person name="Alm E.J."/>
        </authorList>
    </citation>
    <scope>NUCLEOTIDE SEQUENCE [LARGE SCALE GENOMIC DNA]</scope>
    <source>
        <strain evidence="4 6">BIOML-A10</strain>
        <strain evidence="3 5">BIOML-A11</strain>
    </source>
</reference>
<protein>
    <recommendedName>
        <fullName evidence="7">Alpha-1,2-fucosyltransferase</fullName>
    </recommendedName>
</protein>
<dbReference type="GO" id="GO:0016020">
    <property type="term" value="C:membrane"/>
    <property type="evidence" value="ECO:0007669"/>
    <property type="project" value="InterPro"/>
</dbReference>
<gene>
    <name evidence="4" type="ORF">GKD54_10700</name>
    <name evidence="3" type="ORF">GKD58_11390</name>
</gene>
<keyword evidence="1" id="KW-0328">Glycosyltransferase</keyword>
<dbReference type="AlphaFoldDB" id="A0A6I2NBQ8"/>
<keyword evidence="2" id="KW-0808">Transferase</keyword>
<evidence type="ECO:0000256" key="2">
    <source>
        <dbReference type="ARBA" id="ARBA00022679"/>
    </source>
</evidence>
<evidence type="ECO:0000313" key="6">
    <source>
        <dbReference type="Proteomes" id="UP000471216"/>
    </source>
</evidence>
<sequence>MLIMKTVVCVVGGLGNQMFHAAYALALRTKGGNADLNDFLAAHGQSHYGSELMDVFHVKISKARYLVPFIWGIRKCIVFKEIYPSFVRFIFGMLWFLRIGIVTDYLKDRLSCPNQWLTICYGRFQSESHFKPVEKEVREMFRFDPSLISAANKKLAAEMESGESAFIHIRRGDYLSDKYKAIFGGICTVEYYTLAIQYLSRETSVNRFYVFSDDIAWVREHLEIPNPLYVDWNTGVDSWQDLYLMTCCKHGIVANSTFSWWGAWLIDNPSKVVVCPSKYTNTNDDAEDFYPLSWKRM</sequence>
<dbReference type="GO" id="GO:0005975">
    <property type="term" value="P:carbohydrate metabolic process"/>
    <property type="evidence" value="ECO:0007669"/>
    <property type="project" value="InterPro"/>
</dbReference>
<evidence type="ECO:0000313" key="4">
    <source>
        <dbReference type="EMBL" id="MRZ06686.1"/>
    </source>
</evidence>
<dbReference type="PANTHER" id="PTHR11927">
    <property type="entry name" value="GALACTOSIDE 2-L-FUCOSYLTRANSFERASE"/>
    <property type="match status" value="1"/>
</dbReference>
<proteinExistence type="predicted"/>
<dbReference type="Pfam" id="PF01531">
    <property type="entry name" value="Glyco_transf_11"/>
    <property type="match status" value="1"/>
</dbReference>
<evidence type="ECO:0008006" key="7">
    <source>
        <dbReference type="Google" id="ProtNLM"/>
    </source>
</evidence>
<dbReference type="EMBL" id="WKMW01000010">
    <property type="protein sequence ID" value="MRY84849.1"/>
    <property type="molecule type" value="Genomic_DNA"/>
</dbReference>
<dbReference type="InterPro" id="IPR002516">
    <property type="entry name" value="Glyco_trans_11"/>
</dbReference>
<dbReference type="CDD" id="cd11301">
    <property type="entry name" value="Fut1_Fut2_like"/>
    <property type="match status" value="1"/>
</dbReference>
<accession>A0A6I2NBQ8</accession>
<comment type="caution">
    <text evidence="3">The sequence shown here is derived from an EMBL/GenBank/DDBJ whole genome shotgun (WGS) entry which is preliminary data.</text>
</comment>
<organism evidence="3 5">
    <name type="scientific">Parabacteroides distasonis</name>
    <dbReference type="NCBI Taxonomy" id="823"/>
    <lineage>
        <taxon>Bacteria</taxon>
        <taxon>Pseudomonadati</taxon>
        <taxon>Bacteroidota</taxon>
        <taxon>Bacteroidia</taxon>
        <taxon>Bacteroidales</taxon>
        <taxon>Tannerellaceae</taxon>
        <taxon>Parabacteroides</taxon>
    </lineage>
</organism>
<evidence type="ECO:0000313" key="5">
    <source>
        <dbReference type="Proteomes" id="UP000450599"/>
    </source>
</evidence>